<comment type="caution">
    <text evidence="5">The sequence shown here is derived from an EMBL/GenBank/DDBJ whole genome shotgun (WGS) entry which is preliminary data.</text>
</comment>
<dbReference type="GO" id="GO:0030288">
    <property type="term" value="C:outer membrane-bounded periplasmic space"/>
    <property type="evidence" value="ECO:0007669"/>
    <property type="project" value="UniProtKB-ARBA"/>
</dbReference>
<comment type="subcellular location">
    <subcellularLocation>
        <location evidence="1">Periplasm</location>
    </subcellularLocation>
</comment>
<dbReference type="GO" id="GO:0015833">
    <property type="term" value="P:peptide transport"/>
    <property type="evidence" value="ECO:0007669"/>
    <property type="project" value="TreeGrafter"/>
</dbReference>
<feature type="domain" description="Solute-binding protein family 5" evidence="4">
    <location>
        <begin position="76"/>
        <end position="475"/>
    </location>
</feature>
<dbReference type="PANTHER" id="PTHR30290:SF65">
    <property type="entry name" value="MONOACYL PHOSPHATIDYLINOSITOL TETRAMANNOSIDE-BINDING PROTEIN LPQW-RELATED"/>
    <property type="match status" value="1"/>
</dbReference>
<evidence type="ECO:0000313" key="6">
    <source>
        <dbReference type="Proteomes" id="UP000236919"/>
    </source>
</evidence>
<dbReference type="RefSeq" id="WP_245928444.1">
    <property type="nucleotide sequence ID" value="NZ_PQFZ01000024.1"/>
</dbReference>
<name>A0A2S4LVX0_9HYPH</name>
<sequence>MSMAKLLTKAKFLTTAALVLLPFAAQAERGSDGDLKIFYWQAASTLNPYLSGIGKEVDAAALVVEPLARFDPQGTLVPLLAAEIPTKENGGILADMTMITWKLRPGVKWSDGSAFSAKDVVFTWKYCTATGAGCAASNAFDGIKDVVAKDELTIEIRFAQPTPYPYVPFVSSTTPILQEAQFKDCMGAKIASCTAQNFAPIGTGPYRVKDFKPNDVVVYAMNPAYREADKPHFSGVTIKGGGDAMSAARAVFETGETDYAWNLQLAPDVLAKLTSAGKARPVTAFGSMVEYLFLNLTDPGADLGDKRSTVAGGPNKILSDIRVRKALSLAIDRAEIAEVLYGDQGKATCNVVPAPAQYVSTANDGCLAPNAAAAKALLDEAGWKPGADGIREKGGQKLKLSFLTSTSGVRQDTQAMLKEYWKGLGVSVDLRNVSGSVFFGGDAGNPDTRQKFYADVEMYTDNSKGLDQESYLNKWTCAAIPSPVTQWQGSNMPRYCSQDYDALSQVLRKTDGITARAELARKMNDMLVQSYTVIPLVHRGNISGAAKSLNGVSMNPWDSELWDVAGWSRAR</sequence>
<protein>
    <submittedName>
        <fullName evidence="5">Peptide/nickel transport system substrate-binding protein</fullName>
    </submittedName>
</protein>
<comment type="similarity">
    <text evidence="2">Belongs to the bacterial solute-binding protein 5 family.</text>
</comment>
<dbReference type="Pfam" id="PF00496">
    <property type="entry name" value="SBP_bac_5"/>
    <property type="match status" value="1"/>
</dbReference>
<keyword evidence="6" id="KW-1185">Reference proteome</keyword>
<evidence type="ECO:0000256" key="2">
    <source>
        <dbReference type="ARBA" id="ARBA00005695"/>
    </source>
</evidence>
<dbReference type="InterPro" id="IPR039424">
    <property type="entry name" value="SBP_5"/>
</dbReference>
<dbReference type="GO" id="GO:0043190">
    <property type="term" value="C:ATP-binding cassette (ABC) transporter complex"/>
    <property type="evidence" value="ECO:0007669"/>
    <property type="project" value="InterPro"/>
</dbReference>
<accession>A0A2S4LVX0</accession>
<dbReference type="CDD" id="cd08513">
    <property type="entry name" value="PBP2_thermophilic_Hb8_like"/>
    <property type="match status" value="1"/>
</dbReference>
<feature type="chain" id="PRO_5015565575" evidence="3">
    <location>
        <begin position="28"/>
        <end position="571"/>
    </location>
</feature>
<dbReference type="Gene3D" id="3.40.190.10">
    <property type="entry name" value="Periplasmic binding protein-like II"/>
    <property type="match status" value="1"/>
</dbReference>
<keyword evidence="3" id="KW-0732">Signal</keyword>
<feature type="signal peptide" evidence="3">
    <location>
        <begin position="1"/>
        <end position="27"/>
    </location>
</feature>
<dbReference type="InterPro" id="IPR000914">
    <property type="entry name" value="SBP_5_dom"/>
</dbReference>
<dbReference type="GO" id="GO:1904680">
    <property type="term" value="F:peptide transmembrane transporter activity"/>
    <property type="evidence" value="ECO:0007669"/>
    <property type="project" value="TreeGrafter"/>
</dbReference>
<dbReference type="SUPFAM" id="SSF53850">
    <property type="entry name" value="Periplasmic binding protein-like II"/>
    <property type="match status" value="1"/>
</dbReference>
<dbReference type="InterPro" id="IPR030678">
    <property type="entry name" value="Peptide/Ni-bd"/>
</dbReference>
<dbReference type="Proteomes" id="UP000236919">
    <property type="component" value="Unassembled WGS sequence"/>
</dbReference>
<organism evidence="5 6">
    <name type="scientific">Bosea psychrotolerans</name>
    <dbReference type="NCBI Taxonomy" id="1871628"/>
    <lineage>
        <taxon>Bacteria</taxon>
        <taxon>Pseudomonadati</taxon>
        <taxon>Pseudomonadota</taxon>
        <taxon>Alphaproteobacteria</taxon>
        <taxon>Hyphomicrobiales</taxon>
        <taxon>Boseaceae</taxon>
        <taxon>Bosea</taxon>
    </lineage>
</organism>
<dbReference type="EMBL" id="PQFZ01000024">
    <property type="protein sequence ID" value="POR46509.1"/>
    <property type="molecule type" value="Genomic_DNA"/>
</dbReference>
<dbReference type="AlphaFoldDB" id="A0A2S4LVX0"/>
<proteinExistence type="inferred from homology"/>
<reference evidence="5 6" key="1">
    <citation type="submission" date="2018-01" db="EMBL/GenBank/DDBJ databases">
        <title>Genomic Encyclopedia of Type Strains, Phase III (KMG-III): the genomes of soil and plant-associated and newly described type strains.</title>
        <authorList>
            <person name="Whitman W."/>
        </authorList>
    </citation>
    <scope>NUCLEOTIDE SEQUENCE [LARGE SCALE GENOMIC DNA]</scope>
    <source>
        <strain evidence="5 6">1131</strain>
    </source>
</reference>
<gene>
    <name evidence="5" type="ORF">CYD53_12437</name>
</gene>
<dbReference type="Gene3D" id="3.10.105.10">
    <property type="entry name" value="Dipeptide-binding Protein, Domain 3"/>
    <property type="match status" value="1"/>
</dbReference>
<dbReference type="PIRSF" id="PIRSF002741">
    <property type="entry name" value="MppA"/>
    <property type="match status" value="1"/>
</dbReference>
<evidence type="ECO:0000259" key="4">
    <source>
        <dbReference type="Pfam" id="PF00496"/>
    </source>
</evidence>
<evidence type="ECO:0000256" key="3">
    <source>
        <dbReference type="SAM" id="SignalP"/>
    </source>
</evidence>
<evidence type="ECO:0000313" key="5">
    <source>
        <dbReference type="EMBL" id="POR46509.1"/>
    </source>
</evidence>
<dbReference type="PANTHER" id="PTHR30290">
    <property type="entry name" value="PERIPLASMIC BINDING COMPONENT OF ABC TRANSPORTER"/>
    <property type="match status" value="1"/>
</dbReference>
<evidence type="ECO:0000256" key="1">
    <source>
        <dbReference type="ARBA" id="ARBA00004418"/>
    </source>
</evidence>